<organism evidence="2 3">
    <name type="scientific">Polarella glacialis</name>
    <name type="common">Dinoflagellate</name>
    <dbReference type="NCBI Taxonomy" id="89957"/>
    <lineage>
        <taxon>Eukaryota</taxon>
        <taxon>Sar</taxon>
        <taxon>Alveolata</taxon>
        <taxon>Dinophyceae</taxon>
        <taxon>Suessiales</taxon>
        <taxon>Suessiaceae</taxon>
        <taxon>Polarella</taxon>
    </lineage>
</organism>
<evidence type="ECO:0000256" key="1">
    <source>
        <dbReference type="SAM" id="MobiDB-lite"/>
    </source>
</evidence>
<feature type="region of interest" description="Disordered" evidence="1">
    <location>
        <begin position="121"/>
        <end position="146"/>
    </location>
</feature>
<dbReference type="EMBL" id="CAJNNW010034545">
    <property type="protein sequence ID" value="CAE8723102.1"/>
    <property type="molecule type" value="Genomic_DNA"/>
</dbReference>
<feature type="compositionally biased region" description="Low complexity" evidence="1">
    <location>
        <begin position="121"/>
        <end position="136"/>
    </location>
</feature>
<feature type="non-terminal residue" evidence="2">
    <location>
        <position position="1"/>
    </location>
</feature>
<dbReference type="AlphaFoldDB" id="A0A813LFR5"/>
<name>A0A813LFR5_POLGL</name>
<dbReference type="Proteomes" id="UP000626109">
    <property type="component" value="Unassembled WGS sequence"/>
</dbReference>
<gene>
    <name evidence="2" type="ORF">PGLA2088_LOCUS42929</name>
</gene>
<sequence>MAACLLPVPAVPLTAARRRLRLIYDGAPGTTTTNNNNNNTSNNSNNNNYDGAPGTSSAQLPASENTAEQSFGTLSVNLVGAVLVGPDAEMPFPTHQWTAAASASSRAAVATAAASASSRAAVASGASEAVGGSRRSGTARWRPTLPQTDFDRTRCAARVWGSGLGLQCCRPPAGDLCKWHAREASTLQGLVHGRVDGPVPEAKVRDFLEASRARASEAQQREAGSSTDSDSGRSTGSASEGSCDESNGGDSNDSDQSGVSDASDASD</sequence>
<feature type="compositionally biased region" description="Polar residues" evidence="1">
    <location>
        <begin position="54"/>
        <end position="66"/>
    </location>
</feature>
<accession>A0A813LFR5</accession>
<feature type="region of interest" description="Disordered" evidence="1">
    <location>
        <begin position="26"/>
        <end position="66"/>
    </location>
</feature>
<protein>
    <submittedName>
        <fullName evidence="2">Uncharacterized protein</fullName>
    </submittedName>
</protein>
<evidence type="ECO:0000313" key="2">
    <source>
        <dbReference type="EMBL" id="CAE8723102.1"/>
    </source>
</evidence>
<reference evidence="2" key="1">
    <citation type="submission" date="2021-02" db="EMBL/GenBank/DDBJ databases">
        <authorList>
            <person name="Dougan E. K."/>
            <person name="Rhodes N."/>
            <person name="Thang M."/>
            <person name="Chan C."/>
        </authorList>
    </citation>
    <scope>NUCLEOTIDE SEQUENCE</scope>
</reference>
<feature type="compositionally biased region" description="Low complexity" evidence="1">
    <location>
        <begin position="30"/>
        <end position="48"/>
    </location>
</feature>
<feature type="compositionally biased region" description="Low complexity" evidence="1">
    <location>
        <begin position="216"/>
        <end position="261"/>
    </location>
</feature>
<feature type="region of interest" description="Disordered" evidence="1">
    <location>
        <begin position="210"/>
        <end position="267"/>
    </location>
</feature>
<comment type="caution">
    <text evidence="2">The sequence shown here is derived from an EMBL/GenBank/DDBJ whole genome shotgun (WGS) entry which is preliminary data.</text>
</comment>
<evidence type="ECO:0000313" key="3">
    <source>
        <dbReference type="Proteomes" id="UP000626109"/>
    </source>
</evidence>
<proteinExistence type="predicted"/>